<evidence type="ECO:0000259" key="1">
    <source>
        <dbReference type="Pfam" id="PF13340"/>
    </source>
</evidence>
<reference evidence="2 3" key="1">
    <citation type="journal article" date="2020" name="ISME J.">
        <title>Comparative genomics reveals insights into cyanobacterial evolution and habitat adaptation.</title>
        <authorList>
            <person name="Chen M.Y."/>
            <person name="Teng W.K."/>
            <person name="Zhao L."/>
            <person name="Hu C.X."/>
            <person name="Zhou Y.K."/>
            <person name="Han B.P."/>
            <person name="Song L.R."/>
            <person name="Shu W.S."/>
        </authorList>
    </citation>
    <scope>NUCLEOTIDE SEQUENCE [LARGE SCALE GENOMIC DNA]</scope>
    <source>
        <strain evidence="2 3">FACHB-723</strain>
    </source>
</reference>
<accession>A0ABR8A0E1</accession>
<evidence type="ECO:0000313" key="3">
    <source>
        <dbReference type="Proteomes" id="UP000642094"/>
    </source>
</evidence>
<sequence length="92" mass="11120">MSRKKYPTDLTDQQWEIIKDMFPAAKSEVAQGRKRTTNLREVVNAILYWTRSGCAWDMLPHDFPPSDTVYMYFRRWQRKGIIEEIHEKLRDK</sequence>
<dbReference type="RefSeq" id="WP_190404461.1">
    <property type="nucleotide sequence ID" value="NZ_JACJQB010000046.1"/>
</dbReference>
<name>A0ABR8A0E1_9CYAN</name>
<dbReference type="EMBL" id="JACJQB010000046">
    <property type="protein sequence ID" value="MBD2189637.1"/>
    <property type="molecule type" value="Genomic_DNA"/>
</dbReference>
<comment type="caution">
    <text evidence="2">The sequence shown here is derived from an EMBL/GenBank/DDBJ whole genome shotgun (WGS) entry which is preliminary data.</text>
</comment>
<keyword evidence="3" id="KW-1185">Reference proteome</keyword>
<evidence type="ECO:0000313" key="2">
    <source>
        <dbReference type="EMBL" id="MBD2189637.1"/>
    </source>
</evidence>
<dbReference type="PANTHER" id="PTHR30007">
    <property type="entry name" value="PHP DOMAIN PROTEIN"/>
    <property type="match status" value="1"/>
</dbReference>
<dbReference type="PANTHER" id="PTHR30007:SF0">
    <property type="entry name" value="TRANSPOSASE"/>
    <property type="match status" value="1"/>
</dbReference>
<protein>
    <submittedName>
        <fullName evidence="2">Transposase</fullName>
    </submittedName>
</protein>
<proteinExistence type="predicted"/>
<dbReference type="InterPro" id="IPR025161">
    <property type="entry name" value="IS402-like_dom"/>
</dbReference>
<dbReference type="Pfam" id="PF13340">
    <property type="entry name" value="DUF4096"/>
    <property type="match status" value="1"/>
</dbReference>
<organism evidence="2 3">
    <name type="scientific">Pseudanabaena mucicola FACHB-723</name>
    <dbReference type="NCBI Taxonomy" id="2692860"/>
    <lineage>
        <taxon>Bacteria</taxon>
        <taxon>Bacillati</taxon>
        <taxon>Cyanobacteriota</taxon>
        <taxon>Cyanophyceae</taxon>
        <taxon>Pseudanabaenales</taxon>
        <taxon>Pseudanabaenaceae</taxon>
        <taxon>Pseudanabaena</taxon>
    </lineage>
</organism>
<gene>
    <name evidence="2" type="ORF">H6F41_16000</name>
</gene>
<dbReference type="Proteomes" id="UP000642094">
    <property type="component" value="Unassembled WGS sequence"/>
</dbReference>
<feature type="domain" description="Insertion element IS402-like" evidence="1">
    <location>
        <begin position="10"/>
        <end position="86"/>
    </location>
</feature>